<dbReference type="GO" id="GO:0050086">
    <property type="term" value="F:mannitol 2-dehydrogenase activity"/>
    <property type="evidence" value="ECO:0007669"/>
    <property type="project" value="UniProtKB-EC"/>
</dbReference>
<dbReference type="SUPFAM" id="SSF51735">
    <property type="entry name" value="NAD(P)-binding Rossmann-fold domains"/>
    <property type="match status" value="1"/>
</dbReference>
<keyword evidence="1 5" id="KW-0560">Oxidoreductase</keyword>
<evidence type="ECO:0000313" key="6">
    <source>
        <dbReference type="Proteomes" id="UP000051298"/>
    </source>
</evidence>
<keyword evidence="2" id="KW-0520">NAD</keyword>
<dbReference type="InterPro" id="IPR036291">
    <property type="entry name" value="NAD(P)-bd_dom_sf"/>
</dbReference>
<dbReference type="InterPro" id="IPR000669">
    <property type="entry name" value="Mannitol_DH"/>
</dbReference>
<organism evidence="5 6">
    <name type="scientific">Thalassobacter stenotrophicus</name>
    <dbReference type="NCBI Taxonomy" id="266809"/>
    <lineage>
        <taxon>Bacteria</taxon>
        <taxon>Pseudomonadati</taxon>
        <taxon>Pseudomonadota</taxon>
        <taxon>Alphaproteobacteria</taxon>
        <taxon>Rhodobacterales</taxon>
        <taxon>Roseobacteraceae</taxon>
        <taxon>Thalassobacter</taxon>
    </lineage>
</organism>
<feature type="domain" description="Mannitol dehydrogenase C-terminal" evidence="4">
    <location>
        <begin position="282"/>
        <end position="443"/>
    </location>
</feature>
<dbReference type="SUPFAM" id="SSF48179">
    <property type="entry name" value="6-phosphogluconate dehydrogenase C-terminal domain-like"/>
    <property type="match status" value="1"/>
</dbReference>
<dbReference type="EMBL" id="CYRX01000006">
    <property type="protein sequence ID" value="CUH58852.1"/>
    <property type="molecule type" value="Genomic_DNA"/>
</dbReference>
<dbReference type="PANTHER" id="PTHR43362">
    <property type="entry name" value="MANNITOL DEHYDROGENASE DSF1-RELATED"/>
    <property type="match status" value="1"/>
</dbReference>
<reference evidence="5 6" key="1">
    <citation type="submission" date="2015-09" db="EMBL/GenBank/DDBJ databases">
        <authorList>
            <consortium name="Swine Surveillance"/>
        </authorList>
    </citation>
    <scope>NUCLEOTIDE SEQUENCE [LARGE SCALE GENOMIC DNA]</scope>
    <source>
        <strain evidence="5 6">CECT 5294</strain>
    </source>
</reference>
<dbReference type="Gene3D" id="3.40.50.720">
    <property type="entry name" value="NAD(P)-binding Rossmann-like Domain"/>
    <property type="match status" value="1"/>
</dbReference>
<gene>
    <name evidence="5" type="primary">mtlK_1</name>
    <name evidence="5" type="ORF">THS5294_00132</name>
</gene>
<dbReference type="Proteomes" id="UP000051298">
    <property type="component" value="Unassembled WGS sequence"/>
</dbReference>
<dbReference type="PANTHER" id="PTHR43362:SF1">
    <property type="entry name" value="MANNITOL DEHYDROGENASE 2-RELATED"/>
    <property type="match status" value="1"/>
</dbReference>
<evidence type="ECO:0000259" key="3">
    <source>
        <dbReference type="Pfam" id="PF01232"/>
    </source>
</evidence>
<dbReference type="InterPro" id="IPR013328">
    <property type="entry name" value="6PGD_dom2"/>
</dbReference>
<evidence type="ECO:0000313" key="5">
    <source>
        <dbReference type="EMBL" id="CUH58852.1"/>
    </source>
</evidence>
<dbReference type="GO" id="GO:0019594">
    <property type="term" value="P:mannitol metabolic process"/>
    <property type="evidence" value="ECO:0007669"/>
    <property type="project" value="InterPro"/>
</dbReference>
<dbReference type="EC" id="1.1.1.67" evidence="5"/>
<dbReference type="Pfam" id="PF01232">
    <property type="entry name" value="Mannitol_dh"/>
    <property type="match status" value="1"/>
</dbReference>
<evidence type="ECO:0000259" key="4">
    <source>
        <dbReference type="Pfam" id="PF08125"/>
    </source>
</evidence>
<dbReference type="AlphaFoldDB" id="A0A0P1EWG6"/>
<dbReference type="PROSITE" id="PS00974">
    <property type="entry name" value="MANNITOL_DHGENASE"/>
    <property type="match status" value="1"/>
</dbReference>
<dbReference type="RefSeq" id="WP_048599998.1">
    <property type="nucleotide sequence ID" value="NZ_CYRX01000006.1"/>
</dbReference>
<dbReference type="InterPro" id="IPR050988">
    <property type="entry name" value="Mannitol_DH/Oxidoreductase"/>
</dbReference>
<sequence length="488" mass="54010">MHSSSLGKAVQLNDKMLPYEPEQIGVGIVHIGLGAFHRAHQAWYTHNALSKSNGDWRITAVSMRSQALAHSLEAQDGLYFLEECDAEGATNTLVGSIAHSYSLRDKRRQIVEALAHPDCKIITLTVTEKAYHYDPEAQGIVLDHPDIQEDLEELSAANTVPGLLVHTMNLRRQTGKPGLTILCCDNLPHNGRVVRAVTLTMAEAVDPELAAWIEINVAFPSSMVDRITPAVTEEFARNIEVQTGYSDKCAVRTERFSQWVIEDDFPRGRPAWERAGAVMTSNVGPYEEMKLRMLNGSHSLLAYAGFVSEHPTIKSCMENPVLRALLRRHLRSTAATLKPLPDFDYDDYAEALIDRFDNPNIAHSTFQIAMDGSQKMRQRIFTPTKALAQRGMAYDTYAFATAAWLRYTSGKTESGDIYRLQDPLEKALISSWTGTTTPQEVLAAIGRIDGLIPQTLAGDPRWKARVTSHLGAIQSDGMIKAAQALLDG</sequence>
<dbReference type="InterPro" id="IPR008927">
    <property type="entry name" value="6-PGluconate_DH-like_C_sf"/>
</dbReference>
<dbReference type="InterPro" id="IPR013118">
    <property type="entry name" value="Mannitol_DH_C"/>
</dbReference>
<dbReference type="InterPro" id="IPR023027">
    <property type="entry name" value="Mannitol_DH_CS"/>
</dbReference>
<evidence type="ECO:0000256" key="1">
    <source>
        <dbReference type="ARBA" id="ARBA00023002"/>
    </source>
</evidence>
<dbReference type="Gene3D" id="1.10.1040.10">
    <property type="entry name" value="N-(1-d-carboxylethyl)-l-norvaline Dehydrogenase, domain 2"/>
    <property type="match status" value="1"/>
</dbReference>
<protein>
    <submittedName>
        <fullName evidence="5">Mannitol 2-dehydrogenase</fullName>
        <ecNumber evidence="5">1.1.1.67</ecNumber>
    </submittedName>
</protein>
<name>A0A0P1EWG6_9RHOB</name>
<dbReference type="InterPro" id="IPR013131">
    <property type="entry name" value="Mannitol_DH_N"/>
</dbReference>
<dbReference type="PRINTS" id="PR00084">
    <property type="entry name" value="MTLDHDRGNASE"/>
</dbReference>
<dbReference type="Pfam" id="PF08125">
    <property type="entry name" value="Mannitol_dh_C"/>
    <property type="match status" value="1"/>
</dbReference>
<evidence type="ECO:0000256" key="2">
    <source>
        <dbReference type="ARBA" id="ARBA00023027"/>
    </source>
</evidence>
<proteinExistence type="predicted"/>
<feature type="domain" description="Mannitol dehydrogenase N-terminal" evidence="3">
    <location>
        <begin position="27"/>
        <end position="273"/>
    </location>
</feature>
<accession>A0A0P1EWG6</accession>